<feature type="transmembrane region" description="Helical" evidence="1">
    <location>
        <begin position="28"/>
        <end position="49"/>
    </location>
</feature>
<feature type="transmembrane region" description="Helical" evidence="1">
    <location>
        <begin position="213"/>
        <end position="234"/>
    </location>
</feature>
<keyword evidence="3" id="KW-1185">Reference proteome</keyword>
<evidence type="ECO:0000313" key="2">
    <source>
        <dbReference type="EMBL" id="KAJ1978769.1"/>
    </source>
</evidence>
<comment type="caution">
    <text evidence="2">The sequence shown here is derived from an EMBL/GenBank/DDBJ whole genome shotgun (WGS) entry which is preliminary data.</text>
</comment>
<dbReference type="AlphaFoldDB" id="A0A9W8B1C8"/>
<reference evidence="2" key="1">
    <citation type="submission" date="2022-07" db="EMBL/GenBank/DDBJ databases">
        <title>Phylogenomic reconstructions and comparative analyses of Kickxellomycotina fungi.</title>
        <authorList>
            <person name="Reynolds N.K."/>
            <person name="Stajich J.E."/>
            <person name="Barry K."/>
            <person name="Grigoriev I.V."/>
            <person name="Crous P."/>
            <person name="Smith M.E."/>
        </authorList>
    </citation>
    <scope>NUCLEOTIDE SEQUENCE</scope>
    <source>
        <strain evidence="2">RSA 567</strain>
    </source>
</reference>
<sequence length="818" mass="92123">MVSVDPAGERVCQRSLQDPGPFCPKRQMAYAIAIGVYVLFFLVTTVLYYKRSRYIYEHKIRSIRLTILQALTGFILSCMILITSLFHSQVPCFIYFWVLHFGCFLWTSIMFYRVVHFVMLARQSADKLQWVASVMHDGTLCDCPLRYGLKKPPLAPVIKKLLTPIRPSENTTALESRLPPSPKSISSDQEVMAKPVKEVFLCRHRCHALEQRLHELFVILLLLLVIYCAVMQALLPGLSVSPMVYLCHWGMLYLPMGVIIGIDTFILCPVAAFLLWRLKDAYHIRNELLNAFILSSTCLGLYLFSRFYIRNFLLELKPLDFFAIGILGTHILTVVVPLIQTVKNSPNRLNEHGSSQRIWKPLPTTDDSHQGTCYVDYMRVLSDCRLFGKLKITAGDCFCPETMLFLEDYQRLKSLVYSSYLANRDHSVVDWLNEDIDDITQEVYVKPTTPMVDDHAFNDSSSMVWAPPTAEAGMDSVVAHDDTTDAEDMSTLQTNGSHASLPRGLVRKGTKVISSEKVKNKLLENTTAWVPGLSHVAASTAPSFIEFPTPITYTIYNTIDECRRNHTSLKSHHTHTMIGQFAYPEISLPTLDSTAPENDTGKGIEHSNVWPHSRPAQHSLSSLATTPGTVVVNTDLNHVLASLNSATLPPRKKWNHLQCSTPPATRCTSINPGAAQFEPGRQHQPNHSWSGRQGAMVGRTSGLYPIHDGCPDCRSSDSESSHNINSSAMCYASAQRLLSGLVTKELKLIYDKFFSPKSEFTLSVEKATLNQIQVRAEQGLWKLDMYDGARLEILHLVYSNVFPKFLELFENILNPTRV</sequence>
<dbReference type="InterPro" id="IPR036305">
    <property type="entry name" value="RGS_sf"/>
</dbReference>
<evidence type="ECO:0008006" key="4">
    <source>
        <dbReference type="Google" id="ProtNLM"/>
    </source>
</evidence>
<dbReference type="InterPro" id="IPR044926">
    <property type="entry name" value="RGS_subdomain_2"/>
</dbReference>
<dbReference type="EMBL" id="JANBQB010000257">
    <property type="protein sequence ID" value="KAJ1978769.1"/>
    <property type="molecule type" value="Genomic_DNA"/>
</dbReference>
<accession>A0A9W8B1C8</accession>
<dbReference type="OrthoDB" id="196547at2759"/>
<evidence type="ECO:0000256" key="1">
    <source>
        <dbReference type="SAM" id="Phobius"/>
    </source>
</evidence>
<feature type="transmembrane region" description="Helical" evidence="1">
    <location>
        <begin position="94"/>
        <end position="115"/>
    </location>
</feature>
<evidence type="ECO:0000313" key="3">
    <source>
        <dbReference type="Proteomes" id="UP001151582"/>
    </source>
</evidence>
<dbReference type="Gene3D" id="1.10.167.10">
    <property type="entry name" value="Regulator of G-protein Signalling 4, domain 2"/>
    <property type="match status" value="1"/>
</dbReference>
<keyword evidence="1" id="KW-1133">Transmembrane helix</keyword>
<feature type="transmembrane region" description="Helical" evidence="1">
    <location>
        <begin position="288"/>
        <end position="309"/>
    </location>
</feature>
<gene>
    <name evidence="2" type="ORF">H4R34_003080</name>
</gene>
<organism evidence="2 3">
    <name type="scientific">Dimargaris verticillata</name>
    <dbReference type="NCBI Taxonomy" id="2761393"/>
    <lineage>
        <taxon>Eukaryota</taxon>
        <taxon>Fungi</taxon>
        <taxon>Fungi incertae sedis</taxon>
        <taxon>Zoopagomycota</taxon>
        <taxon>Kickxellomycotina</taxon>
        <taxon>Dimargaritomycetes</taxon>
        <taxon>Dimargaritales</taxon>
        <taxon>Dimargaritaceae</taxon>
        <taxon>Dimargaris</taxon>
    </lineage>
</organism>
<name>A0A9W8B1C8_9FUNG</name>
<dbReference type="SUPFAM" id="SSF48097">
    <property type="entry name" value="Regulator of G-protein signaling, RGS"/>
    <property type="match status" value="1"/>
</dbReference>
<feature type="transmembrane region" description="Helical" evidence="1">
    <location>
        <begin position="254"/>
        <end position="276"/>
    </location>
</feature>
<dbReference type="Proteomes" id="UP001151582">
    <property type="component" value="Unassembled WGS sequence"/>
</dbReference>
<protein>
    <recommendedName>
        <fullName evidence="4">RGS domain-containing protein</fullName>
    </recommendedName>
</protein>
<proteinExistence type="predicted"/>
<feature type="transmembrane region" description="Helical" evidence="1">
    <location>
        <begin position="70"/>
        <end position="88"/>
    </location>
</feature>
<keyword evidence="1" id="KW-0812">Transmembrane</keyword>
<keyword evidence="1" id="KW-0472">Membrane</keyword>